<dbReference type="PANTHER" id="PTHR12001:SF72">
    <property type="entry name" value="THIJ_PFPI FAMILY PROTEIN (AFU_ORTHOLOGUE AFUA_3G01210)-RELATED"/>
    <property type="match status" value="1"/>
</dbReference>
<dbReference type="SUPFAM" id="SSF48576">
    <property type="entry name" value="Terpenoid synthases"/>
    <property type="match status" value="2"/>
</dbReference>
<dbReference type="PROSITE" id="PS00444">
    <property type="entry name" value="POLYPRENYL_SYNTHASE_2"/>
    <property type="match status" value="1"/>
</dbReference>
<dbReference type="Pfam" id="PF19086">
    <property type="entry name" value="Terpene_syn_C_2"/>
    <property type="match status" value="1"/>
</dbReference>
<name>A0A9W9VEJ1_9EURO</name>
<evidence type="ECO:0000313" key="10">
    <source>
        <dbReference type="EMBL" id="KAJ5376466.1"/>
    </source>
</evidence>
<evidence type="ECO:0000313" key="11">
    <source>
        <dbReference type="Proteomes" id="UP001147747"/>
    </source>
</evidence>
<keyword evidence="6" id="KW-0511">Multifunctional enzyme</keyword>
<keyword evidence="4" id="KW-0460">Magnesium</keyword>
<dbReference type="GO" id="GO:0043386">
    <property type="term" value="P:mycotoxin biosynthetic process"/>
    <property type="evidence" value="ECO:0007669"/>
    <property type="project" value="UniProtKB-ARBA"/>
</dbReference>
<reference evidence="10" key="1">
    <citation type="submission" date="2022-12" db="EMBL/GenBank/DDBJ databases">
        <authorList>
            <person name="Petersen C."/>
        </authorList>
    </citation>
    <scope>NUCLEOTIDE SEQUENCE</scope>
    <source>
        <strain evidence="10">IBT 29677</strain>
    </source>
</reference>
<evidence type="ECO:0000256" key="5">
    <source>
        <dbReference type="ARBA" id="ARBA00023239"/>
    </source>
</evidence>
<feature type="region of interest" description="Disordered" evidence="9">
    <location>
        <begin position="695"/>
        <end position="733"/>
    </location>
</feature>
<dbReference type="GO" id="GO:0016829">
    <property type="term" value="F:lyase activity"/>
    <property type="evidence" value="ECO:0007669"/>
    <property type="project" value="UniProtKB-KW"/>
</dbReference>
<sequence length="733" mass="83265">MSETYMVPLPRDIYDCEGFTSLFQPRIHRQTSIADHASVQCQLDLYGEEGIGSKFGNMNTHAGNFVSLCAPNCRPERLALAAYTIENGFLHDDDLDSGTDEQVLQENEMLRQFLRQSGATSITAKLTEAKQRKSEVQAKIVAEFMRQDPVFGNYLLSCWEAFLKKTEDGRNLDFGTLDNYLSFRLDDVGAVWTLAILRWGTGIKLTAEEEHIADPIAYVAYAALALTNDLLSWNKEYKAHIENQESTPWVNAVNLVMAWHGLEQDAAKTMIRDEIRAHEKRFCQLRDEYMSSLTPSSSITSWLRLLEDSMAGNFIWSIRCPRYYQTDGNPYRDHLDAFGKDKIKIITASVEVPGPVSNMSTSELFKHENPKQNRLKGVSLTQSFSIKKLKLETVLNPYTYIASMPSKNVRQTMIMALNLWYKVPEKSLLIIEGIVNFLHNSSLLLDDIQDRSSLRRGKPAAHCIFGIGQTINTATYLLNEALCLVQVLSQSAQTAYSEEMRNLHIGQGHDLHWSYHTHVPSQEEYISMVDGKTGGLFRLICCLMKSEASINRDLDLTQFATLLGRYFQIRDDYQNLVSADYKQNKGFCDDLDEGKLSFPVILAMDSPEFPKAVMLSIFQSRHERRGQSPELKQYILDQISSRGVFSRTRNVLKDLHSELLRCLSEIESGAGAIENWTLRLLFTKLDIGNEVKTESGKQESAWEINQQKVWKGHQSKRPTQNAATGPSKKKKRV</sequence>
<dbReference type="CDD" id="cd00685">
    <property type="entry name" value="Trans_IPPS_HT"/>
    <property type="match status" value="1"/>
</dbReference>
<comment type="similarity">
    <text evidence="7">In the C-terminal section; belongs to the FPP/GGPP synthase family.</text>
</comment>
<dbReference type="InterPro" id="IPR008949">
    <property type="entry name" value="Isoprenoid_synthase_dom_sf"/>
</dbReference>
<dbReference type="OrthoDB" id="6921389at2759"/>
<evidence type="ECO:0000256" key="1">
    <source>
        <dbReference type="ARBA" id="ARBA00004721"/>
    </source>
</evidence>
<proteinExistence type="inferred from homology"/>
<evidence type="ECO:0000256" key="8">
    <source>
        <dbReference type="ARBA" id="ARBA00038372"/>
    </source>
</evidence>
<evidence type="ECO:0000256" key="2">
    <source>
        <dbReference type="ARBA" id="ARBA00022679"/>
    </source>
</evidence>
<protein>
    <submittedName>
        <fullName evidence="10">Uncharacterized protein</fullName>
    </submittedName>
</protein>
<gene>
    <name evidence="10" type="ORF">N7509_013352</name>
</gene>
<dbReference type="SFLD" id="SFLDS00005">
    <property type="entry name" value="Isoprenoid_Synthase_Type_I"/>
    <property type="match status" value="1"/>
</dbReference>
<evidence type="ECO:0000256" key="7">
    <source>
        <dbReference type="ARBA" id="ARBA00038363"/>
    </source>
</evidence>
<accession>A0A9W9VEJ1</accession>
<dbReference type="Gene3D" id="1.10.600.10">
    <property type="entry name" value="Farnesyl Diphosphate Synthase"/>
    <property type="match status" value="2"/>
</dbReference>
<keyword evidence="2" id="KW-0808">Transferase</keyword>
<dbReference type="InterPro" id="IPR033749">
    <property type="entry name" value="Polyprenyl_synt_CS"/>
</dbReference>
<dbReference type="GO" id="GO:0046165">
    <property type="term" value="P:alcohol biosynthetic process"/>
    <property type="evidence" value="ECO:0007669"/>
    <property type="project" value="UniProtKB-ARBA"/>
</dbReference>
<evidence type="ECO:0000256" key="6">
    <source>
        <dbReference type="ARBA" id="ARBA00023268"/>
    </source>
</evidence>
<dbReference type="InterPro" id="IPR000092">
    <property type="entry name" value="Polyprenyl_synt"/>
</dbReference>
<comment type="similarity">
    <text evidence="8">In the N-terminal section; belongs to the terpene synthase family.</text>
</comment>
<dbReference type="GO" id="GO:0046872">
    <property type="term" value="F:metal ion binding"/>
    <property type="evidence" value="ECO:0007669"/>
    <property type="project" value="UniProtKB-KW"/>
</dbReference>
<evidence type="ECO:0000256" key="9">
    <source>
        <dbReference type="SAM" id="MobiDB-lite"/>
    </source>
</evidence>
<comment type="pathway">
    <text evidence="1">Secondary metabolite biosynthesis; terpenoid biosynthesis.</text>
</comment>
<dbReference type="GeneID" id="81376969"/>
<dbReference type="Proteomes" id="UP001147747">
    <property type="component" value="Unassembled WGS sequence"/>
</dbReference>
<dbReference type="AlphaFoldDB" id="A0A9W9VEJ1"/>
<dbReference type="GO" id="GO:0008299">
    <property type="term" value="P:isoprenoid biosynthetic process"/>
    <property type="evidence" value="ECO:0007669"/>
    <property type="project" value="InterPro"/>
</dbReference>
<dbReference type="RefSeq" id="XP_056481496.1">
    <property type="nucleotide sequence ID" value="XM_056637989.1"/>
</dbReference>
<dbReference type="PROSITE" id="PS00723">
    <property type="entry name" value="POLYPRENYL_SYNTHASE_1"/>
    <property type="match status" value="1"/>
</dbReference>
<evidence type="ECO:0000256" key="3">
    <source>
        <dbReference type="ARBA" id="ARBA00022723"/>
    </source>
</evidence>
<keyword evidence="3" id="KW-0479">Metal-binding</keyword>
<keyword evidence="5" id="KW-0456">Lyase</keyword>
<reference evidence="10" key="2">
    <citation type="journal article" date="2023" name="IMA Fungus">
        <title>Comparative genomic study of the Penicillium genus elucidates a diverse pangenome and 15 lateral gene transfer events.</title>
        <authorList>
            <person name="Petersen C."/>
            <person name="Sorensen T."/>
            <person name="Nielsen M.R."/>
            <person name="Sondergaard T.E."/>
            <person name="Sorensen J.L."/>
            <person name="Fitzpatrick D.A."/>
            <person name="Frisvad J.C."/>
            <person name="Nielsen K.L."/>
        </authorList>
    </citation>
    <scope>NUCLEOTIDE SEQUENCE</scope>
    <source>
        <strain evidence="10">IBT 29677</strain>
    </source>
</reference>
<dbReference type="PANTHER" id="PTHR12001">
    <property type="entry name" value="GERANYLGERANYL PYROPHOSPHATE SYNTHASE"/>
    <property type="match status" value="1"/>
</dbReference>
<evidence type="ECO:0000256" key="4">
    <source>
        <dbReference type="ARBA" id="ARBA00022842"/>
    </source>
</evidence>
<keyword evidence="11" id="KW-1185">Reference proteome</keyword>
<organism evidence="10 11">
    <name type="scientific">Penicillium cosmopolitanum</name>
    <dbReference type="NCBI Taxonomy" id="1131564"/>
    <lineage>
        <taxon>Eukaryota</taxon>
        <taxon>Fungi</taxon>
        <taxon>Dikarya</taxon>
        <taxon>Ascomycota</taxon>
        <taxon>Pezizomycotina</taxon>
        <taxon>Eurotiomycetes</taxon>
        <taxon>Eurotiomycetidae</taxon>
        <taxon>Eurotiales</taxon>
        <taxon>Aspergillaceae</taxon>
        <taxon>Penicillium</taxon>
    </lineage>
</organism>
<dbReference type="Pfam" id="PF00348">
    <property type="entry name" value="polyprenyl_synt"/>
    <property type="match status" value="1"/>
</dbReference>
<dbReference type="EMBL" id="JAPZBU010000012">
    <property type="protein sequence ID" value="KAJ5376466.1"/>
    <property type="molecule type" value="Genomic_DNA"/>
</dbReference>
<dbReference type="GO" id="GO:0004659">
    <property type="term" value="F:prenyltransferase activity"/>
    <property type="evidence" value="ECO:0007669"/>
    <property type="project" value="InterPro"/>
</dbReference>
<comment type="caution">
    <text evidence="10">The sequence shown here is derived from an EMBL/GenBank/DDBJ whole genome shotgun (WGS) entry which is preliminary data.</text>
</comment>